<feature type="transmembrane region" description="Helical" evidence="7">
    <location>
        <begin position="135"/>
        <end position="154"/>
    </location>
</feature>
<dbReference type="EMBL" id="JASAXT010000008">
    <property type="protein sequence ID" value="MDP8148609.1"/>
    <property type="molecule type" value="Genomic_DNA"/>
</dbReference>
<keyword evidence="5 7" id="KW-1133">Transmembrane helix</keyword>
<dbReference type="Pfam" id="PF00884">
    <property type="entry name" value="Sulfatase"/>
    <property type="match status" value="1"/>
</dbReference>
<evidence type="ECO:0000256" key="1">
    <source>
        <dbReference type="ARBA" id="ARBA00004651"/>
    </source>
</evidence>
<dbReference type="InterPro" id="IPR000917">
    <property type="entry name" value="Sulfatase_N"/>
</dbReference>
<dbReference type="Proteomes" id="UP001226020">
    <property type="component" value="Unassembled WGS sequence"/>
</dbReference>
<keyword evidence="6 7" id="KW-0472">Membrane</keyword>
<evidence type="ECO:0000313" key="10">
    <source>
        <dbReference type="Proteomes" id="UP001226020"/>
    </source>
</evidence>
<reference evidence="9 10" key="1">
    <citation type="journal article" date="2023" name="Front. Microbiol.">
        <title>Phylogeography and host specificity of Pasteurellaceae pathogenic to sea-farmed fish in the north-east Atlantic.</title>
        <authorList>
            <person name="Gulla S."/>
            <person name="Colquhoun D.J."/>
            <person name="Olsen A.B."/>
            <person name="Spilsberg B."/>
            <person name="Lagesen K."/>
            <person name="Aakesson C.P."/>
            <person name="Strom S."/>
            <person name="Manji F."/>
            <person name="Birkbeck T.H."/>
            <person name="Nilsen H.K."/>
        </authorList>
    </citation>
    <scope>NUCLEOTIDE SEQUENCE [LARGE SCALE GENOMIC DNA]</scope>
    <source>
        <strain evidence="9 10">NVIB3131</strain>
    </source>
</reference>
<evidence type="ECO:0000256" key="3">
    <source>
        <dbReference type="ARBA" id="ARBA00022679"/>
    </source>
</evidence>
<dbReference type="PANTHER" id="PTHR30443:SF0">
    <property type="entry name" value="PHOSPHOETHANOLAMINE TRANSFERASE EPTA"/>
    <property type="match status" value="1"/>
</dbReference>
<evidence type="ECO:0000259" key="8">
    <source>
        <dbReference type="Pfam" id="PF00884"/>
    </source>
</evidence>
<dbReference type="RefSeq" id="WP_306351579.1">
    <property type="nucleotide sequence ID" value="NZ_JASAWV010000015.1"/>
</dbReference>
<evidence type="ECO:0000256" key="2">
    <source>
        <dbReference type="ARBA" id="ARBA00022475"/>
    </source>
</evidence>
<name>A0AAW8CF59_9PAST</name>
<evidence type="ECO:0000256" key="4">
    <source>
        <dbReference type="ARBA" id="ARBA00022692"/>
    </source>
</evidence>
<feature type="domain" description="Sulfatase N-terminal" evidence="8">
    <location>
        <begin position="213"/>
        <end position="464"/>
    </location>
</feature>
<protein>
    <submittedName>
        <fullName evidence="9">Sulfatase-like hydrolase/transferase</fullName>
    </submittedName>
</protein>
<evidence type="ECO:0000256" key="7">
    <source>
        <dbReference type="SAM" id="Phobius"/>
    </source>
</evidence>
<feature type="transmembrane region" description="Helical" evidence="7">
    <location>
        <begin position="31"/>
        <end position="51"/>
    </location>
</feature>
<keyword evidence="4 7" id="KW-0812">Transmembrane</keyword>
<dbReference type="GO" id="GO:0009244">
    <property type="term" value="P:lipopolysaccharide core region biosynthetic process"/>
    <property type="evidence" value="ECO:0007669"/>
    <property type="project" value="TreeGrafter"/>
</dbReference>
<feature type="transmembrane region" description="Helical" evidence="7">
    <location>
        <begin position="5"/>
        <end position="25"/>
    </location>
</feature>
<proteinExistence type="predicted"/>
<gene>
    <name evidence="9" type="ORF">QJU57_05915</name>
</gene>
<dbReference type="AlphaFoldDB" id="A0AAW8CF59"/>
<dbReference type="GO" id="GO:0016787">
    <property type="term" value="F:hydrolase activity"/>
    <property type="evidence" value="ECO:0007669"/>
    <property type="project" value="UniProtKB-KW"/>
</dbReference>
<evidence type="ECO:0000313" key="9">
    <source>
        <dbReference type="EMBL" id="MDP8148609.1"/>
    </source>
</evidence>
<feature type="transmembrane region" description="Helical" evidence="7">
    <location>
        <begin position="58"/>
        <end position="77"/>
    </location>
</feature>
<dbReference type="GO" id="GO:0016776">
    <property type="term" value="F:phosphotransferase activity, phosphate group as acceptor"/>
    <property type="evidence" value="ECO:0007669"/>
    <property type="project" value="TreeGrafter"/>
</dbReference>
<feature type="transmembrane region" description="Helical" evidence="7">
    <location>
        <begin position="97"/>
        <end position="123"/>
    </location>
</feature>
<organism evidence="9 10">
    <name type="scientific">Phocoenobacter atlanticus subsp. atlanticus</name>
    <dbReference type="NCBI Taxonomy" id="3061285"/>
    <lineage>
        <taxon>Bacteria</taxon>
        <taxon>Pseudomonadati</taxon>
        <taxon>Pseudomonadota</taxon>
        <taxon>Gammaproteobacteria</taxon>
        <taxon>Pasteurellales</taxon>
        <taxon>Pasteurellaceae</taxon>
        <taxon>Phocoenobacter</taxon>
        <taxon>Phocoenobacter atlanticus</taxon>
    </lineage>
</organism>
<evidence type="ECO:0000256" key="5">
    <source>
        <dbReference type="ARBA" id="ARBA00022989"/>
    </source>
</evidence>
<sequence length="523" mass="60311">MKRNLLILIIYSLVLFASEILYRYLFNLPPLGKLAETFALIFLILSLFFFAKYRFTQIIIGIFVAFSLVVNNVHYAVYETWLTSRNYLLMFSEIKEVASAGINMIDKVAIPMLWGGVELLFFLSIARFRRKNTKFILADILFFSIIIFLCARAFKTKNDNGSVLRSNYSRIKVHTYAFTNFFGRTLPYEFFHLSDVPLYLHPKPTANKPKINNIIFITGESFSANHAHVFGYPRNTTPFLDKMLNNENAMLKTSYSTGLLTALSLPAFFNAIPYPNGLKQIDSGNTNFFRLAKEQGYTTNYHTSQPEWAMSILDIMGKRWIDTLTLPTQQTGSLHQGMNDHKLLPYLDKIDFTNNKHFFVLHQRGSHMNYAEYLTEDEKMFKGNTPVDNYDSTIYNTDLLIKKVFDKLQTLPNKDWVLIYTSDHGQYVTNENYHQGTNREANYNVPVFIYTPNKALKQFVDQSFNQCGKLIHHQLATFMINIMGYDMPISGCKTGVINSETLSGDDGYLKISENKVEKVYPSH</sequence>
<dbReference type="InterPro" id="IPR058130">
    <property type="entry name" value="PEA_transf_C"/>
</dbReference>
<comment type="caution">
    <text evidence="9">The sequence shown here is derived from an EMBL/GenBank/DDBJ whole genome shotgun (WGS) entry which is preliminary data.</text>
</comment>
<keyword evidence="2" id="KW-1003">Cell membrane</keyword>
<dbReference type="CDD" id="cd16017">
    <property type="entry name" value="LptA"/>
    <property type="match status" value="1"/>
</dbReference>
<evidence type="ECO:0000256" key="6">
    <source>
        <dbReference type="ARBA" id="ARBA00023136"/>
    </source>
</evidence>
<keyword evidence="3" id="KW-0808">Transferase</keyword>
<keyword evidence="10" id="KW-1185">Reference proteome</keyword>
<dbReference type="Gene3D" id="3.40.720.10">
    <property type="entry name" value="Alkaline Phosphatase, subunit A"/>
    <property type="match status" value="1"/>
</dbReference>
<dbReference type="SUPFAM" id="SSF53649">
    <property type="entry name" value="Alkaline phosphatase-like"/>
    <property type="match status" value="1"/>
</dbReference>
<dbReference type="InterPro" id="IPR040423">
    <property type="entry name" value="PEA_transferase"/>
</dbReference>
<comment type="subcellular location">
    <subcellularLocation>
        <location evidence="1">Cell membrane</location>
        <topology evidence="1">Multi-pass membrane protein</topology>
    </subcellularLocation>
</comment>
<accession>A0AAW8CF59</accession>
<dbReference type="GO" id="GO:0005886">
    <property type="term" value="C:plasma membrane"/>
    <property type="evidence" value="ECO:0007669"/>
    <property type="project" value="UniProtKB-SubCell"/>
</dbReference>
<dbReference type="PANTHER" id="PTHR30443">
    <property type="entry name" value="INNER MEMBRANE PROTEIN"/>
    <property type="match status" value="1"/>
</dbReference>
<dbReference type="InterPro" id="IPR017850">
    <property type="entry name" value="Alkaline_phosphatase_core_sf"/>
</dbReference>